<dbReference type="Gene3D" id="1.20.120.30">
    <property type="entry name" value="Aspartate receptor, ligand-binding domain"/>
    <property type="match status" value="1"/>
</dbReference>
<dbReference type="AlphaFoldDB" id="A0A1J5QN02"/>
<sequence>MDPVLMHYAQQFLEPLDSLEMLAEADAAMQNTIFFMNRAARDVMAQHHAGLNGALGGADVRQAYGHSIHQFHKDPERIRAILRELAAGRSELHMLEMTVGSVTFGLRFAAVKDQAGQVVAFHASWRDITAAKSIEAQGLRMRDVIHDLEVTAGQVERAMQANSTAVLRVGDTVSGNRSAVTELTGHLSAINAVVANIREISNQTNLLALNAAIEAARAGEAGRGFAVVADEVRNLARRVQSATGEVENGTQAISDCAHTIELTSDEAGREVAVVESVSDALRRQVHGMQVRTTRLLLEAAQEDHRAFVTQVLGAAAAAGAAELPDHHACRLGQWYDGDGAALFGELPAFQAIAPLHAAVHQLARAAQKASRDGREEQAQTLGAELVGAQDQVLHALQELARAIDA</sequence>
<evidence type="ECO:0000259" key="2">
    <source>
        <dbReference type="PROSITE" id="PS50111"/>
    </source>
</evidence>
<dbReference type="GO" id="GO:0007165">
    <property type="term" value="P:signal transduction"/>
    <property type="evidence" value="ECO:0007669"/>
    <property type="project" value="UniProtKB-KW"/>
</dbReference>
<keyword evidence="1" id="KW-0807">Transducer</keyword>
<dbReference type="Gene3D" id="6.10.250.3200">
    <property type="match status" value="1"/>
</dbReference>
<organism evidence="3">
    <name type="scientific">mine drainage metagenome</name>
    <dbReference type="NCBI Taxonomy" id="410659"/>
    <lineage>
        <taxon>unclassified sequences</taxon>
        <taxon>metagenomes</taxon>
        <taxon>ecological metagenomes</taxon>
    </lineage>
</organism>
<accession>A0A1J5QN02</accession>
<dbReference type="PROSITE" id="PS50111">
    <property type="entry name" value="CHEMOTAXIS_TRANSDUC_2"/>
    <property type="match status" value="1"/>
</dbReference>
<feature type="domain" description="Methyl-accepting transducer" evidence="2">
    <location>
        <begin position="130"/>
        <end position="280"/>
    </location>
</feature>
<dbReference type="GO" id="GO:0016020">
    <property type="term" value="C:membrane"/>
    <property type="evidence" value="ECO:0007669"/>
    <property type="project" value="InterPro"/>
</dbReference>
<dbReference type="SMART" id="SM00283">
    <property type="entry name" value="MA"/>
    <property type="match status" value="1"/>
</dbReference>
<dbReference type="InterPro" id="IPR025991">
    <property type="entry name" value="Chemoreceptor_zinc-bind_dom"/>
</dbReference>
<gene>
    <name evidence="3" type="primary">bdlA_13</name>
    <name evidence="3" type="ORF">GALL_332110</name>
</gene>
<dbReference type="EMBL" id="MLJW01000578">
    <property type="protein sequence ID" value="OIQ84953.1"/>
    <property type="molecule type" value="Genomic_DNA"/>
</dbReference>
<reference evidence="3" key="1">
    <citation type="submission" date="2016-10" db="EMBL/GenBank/DDBJ databases">
        <title>Sequence of Gallionella enrichment culture.</title>
        <authorList>
            <person name="Poehlein A."/>
            <person name="Muehling M."/>
            <person name="Daniel R."/>
        </authorList>
    </citation>
    <scope>NUCLEOTIDE SEQUENCE</scope>
</reference>
<proteinExistence type="predicted"/>
<name>A0A1J5QN02_9ZZZZ</name>
<dbReference type="PANTHER" id="PTHR32089">
    <property type="entry name" value="METHYL-ACCEPTING CHEMOTAXIS PROTEIN MCPB"/>
    <property type="match status" value="1"/>
</dbReference>
<protein>
    <submittedName>
        <fullName evidence="3">Biofilm dispersion protein BdlA</fullName>
    </submittedName>
</protein>
<dbReference type="SUPFAM" id="SSF58104">
    <property type="entry name" value="Methyl-accepting chemotaxis protein (MCP) signaling domain"/>
    <property type="match status" value="1"/>
</dbReference>
<dbReference type="InterPro" id="IPR004089">
    <property type="entry name" value="MCPsignal_dom"/>
</dbReference>
<evidence type="ECO:0000313" key="3">
    <source>
        <dbReference type="EMBL" id="OIQ84953.1"/>
    </source>
</evidence>
<dbReference type="Pfam" id="PF00015">
    <property type="entry name" value="MCPsignal"/>
    <property type="match status" value="1"/>
</dbReference>
<dbReference type="Pfam" id="PF13682">
    <property type="entry name" value="CZB"/>
    <property type="match status" value="1"/>
</dbReference>
<comment type="caution">
    <text evidence="3">The sequence shown here is derived from an EMBL/GenBank/DDBJ whole genome shotgun (WGS) entry which is preliminary data.</text>
</comment>
<dbReference type="Gene3D" id="3.30.450.20">
    <property type="entry name" value="PAS domain"/>
    <property type="match status" value="1"/>
</dbReference>
<dbReference type="PANTHER" id="PTHR32089:SF112">
    <property type="entry name" value="LYSOZYME-LIKE PROTEIN-RELATED"/>
    <property type="match status" value="1"/>
</dbReference>
<evidence type="ECO:0000256" key="1">
    <source>
        <dbReference type="ARBA" id="ARBA00023224"/>
    </source>
</evidence>